<reference evidence="12 13" key="1">
    <citation type="submission" date="2017-06" db="EMBL/GenBank/DDBJ databases">
        <authorList>
            <person name="Kim H.J."/>
            <person name="Triplett B.A."/>
        </authorList>
    </citation>
    <scope>NUCLEOTIDE SEQUENCE [LARGE SCALE GENOMIC DNA]</scope>
    <source>
        <strain evidence="12 13">DSM 22179</strain>
    </source>
</reference>
<dbReference type="GO" id="GO:0005829">
    <property type="term" value="C:cytosol"/>
    <property type="evidence" value="ECO:0007669"/>
    <property type="project" value="TreeGrafter"/>
</dbReference>
<keyword evidence="4 9" id="KW-0808">Transferase</keyword>
<feature type="binding site" evidence="9">
    <location>
        <position position="109"/>
    </location>
    <ligand>
        <name>anthranilate</name>
        <dbReference type="ChEBI" id="CHEBI:16567"/>
        <label>1</label>
    </ligand>
</feature>
<evidence type="ECO:0000256" key="7">
    <source>
        <dbReference type="ARBA" id="ARBA00052328"/>
    </source>
</evidence>
<feature type="binding site" evidence="9">
    <location>
        <position position="109"/>
    </location>
    <ligand>
        <name>5-phospho-alpha-D-ribose 1-diphosphate</name>
        <dbReference type="ChEBI" id="CHEBI:58017"/>
    </ligand>
</feature>
<comment type="caution">
    <text evidence="9">Lacks conserved residue(s) required for the propagation of feature annotation.</text>
</comment>
<feature type="binding site" evidence="9">
    <location>
        <position position="253"/>
    </location>
    <ligand>
        <name>Mg(2+)</name>
        <dbReference type="ChEBI" id="CHEBI:18420"/>
        <label>2</label>
    </ligand>
</feature>
<evidence type="ECO:0000256" key="3">
    <source>
        <dbReference type="ARBA" id="ARBA00022676"/>
    </source>
</evidence>
<dbReference type="EC" id="2.4.2.18" evidence="9"/>
<comment type="subunit">
    <text evidence="9">Homodimer.</text>
</comment>
<feature type="binding site" evidence="9">
    <location>
        <position position="254"/>
    </location>
    <ligand>
        <name>Mg(2+)</name>
        <dbReference type="ChEBI" id="CHEBI:18420"/>
        <label>1</label>
    </ligand>
</feature>
<evidence type="ECO:0000256" key="6">
    <source>
        <dbReference type="ARBA" id="ARBA00023141"/>
    </source>
</evidence>
<dbReference type="InterPro" id="IPR035902">
    <property type="entry name" value="Nuc_phospho_transferase"/>
</dbReference>
<protein>
    <recommendedName>
        <fullName evidence="9">Anthranilate phosphoribosyltransferase</fullName>
        <ecNumber evidence="9">2.4.2.18</ecNumber>
    </recommendedName>
</protein>
<comment type="catalytic activity">
    <reaction evidence="7 9">
        <text>N-(5-phospho-beta-D-ribosyl)anthranilate + diphosphate = 5-phospho-alpha-D-ribose 1-diphosphate + anthranilate</text>
        <dbReference type="Rhea" id="RHEA:11768"/>
        <dbReference type="ChEBI" id="CHEBI:16567"/>
        <dbReference type="ChEBI" id="CHEBI:18277"/>
        <dbReference type="ChEBI" id="CHEBI:33019"/>
        <dbReference type="ChEBI" id="CHEBI:58017"/>
        <dbReference type="EC" id="2.4.2.18"/>
    </reaction>
</comment>
<feature type="domain" description="Glycosyl transferase family 3" evidence="10">
    <location>
        <begin position="103"/>
        <end position="363"/>
    </location>
</feature>
<evidence type="ECO:0000313" key="12">
    <source>
        <dbReference type="EMBL" id="SNC60725.1"/>
    </source>
</evidence>
<dbReference type="InterPro" id="IPR000312">
    <property type="entry name" value="Glycosyl_Trfase_fam3"/>
</dbReference>
<dbReference type="GO" id="GO:0004048">
    <property type="term" value="F:anthranilate phosphoribosyltransferase activity"/>
    <property type="evidence" value="ECO:0007669"/>
    <property type="project" value="UniProtKB-UniRule"/>
</dbReference>
<accession>A0A212T3Y7</accession>
<evidence type="ECO:0000259" key="10">
    <source>
        <dbReference type="Pfam" id="PF00591"/>
    </source>
</evidence>
<comment type="similarity">
    <text evidence="8">In the C-terminal section; belongs to the anthranilate phosphoribosyltransferase family.</text>
</comment>
<evidence type="ECO:0000256" key="1">
    <source>
        <dbReference type="ARBA" id="ARBA00004907"/>
    </source>
</evidence>
<feature type="binding site" evidence="9">
    <location>
        <begin position="112"/>
        <end position="113"/>
    </location>
    <ligand>
        <name>5-phospho-alpha-D-ribose 1-diphosphate</name>
        <dbReference type="ChEBI" id="CHEBI:58017"/>
    </ligand>
</feature>
<keyword evidence="6 9" id="KW-0057">Aromatic amino acid biosynthesis</keyword>
<comment type="similarity">
    <text evidence="9">Belongs to the anthranilate phosphoribosyltransferase family.</text>
</comment>
<comment type="cofactor">
    <cofactor evidence="9">
        <name>Mg(2+)</name>
        <dbReference type="ChEBI" id="CHEBI:18420"/>
    </cofactor>
    <text evidence="9">Binds 2 magnesium ions per monomer.</text>
</comment>
<feature type="binding site" evidence="9">
    <location>
        <position position="140"/>
    </location>
    <ligand>
        <name>anthranilate</name>
        <dbReference type="ChEBI" id="CHEBI:16567"/>
        <label>1</label>
    </ligand>
</feature>
<dbReference type="EMBL" id="FYEZ01000001">
    <property type="protein sequence ID" value="SNC60725.1"/>
    <property type="molecule type" value="Genomic_DNA"/>
</dbReference>
<dbReference type="NCBIfam" id="TIGR01245">
    <property type="entry name" value="trpD"/>
    <property type="match status" value="1"/>
</dbReference>
<feature type="binding site" evidence="9">
    <location>
        <position position="121"/>
    </location>
    <ligand>
        <name>Mg(2+)</name>
        <dbReference type="ChEBI" id="CHEBI:18420"/>
        <label>1</label>
    </ligand>
</feature>
<keyword evidence="13" id="KW-1185">Reference proteome</keyword>
<evidence type="ECO:0000259" key="11">
    <source>
        <dbReference type="Pfam" id="PF02885"/>
    </source>
</evidence>
<dbReference type="Gene3D" id="1.20.970.10">
    <property type="entry name" value="Transferase, Pyrimidine Nucleoside Phosphorylase, Chain C"/>
    <property type="match status" value="1"/>
</dbReference>
<dbReference type="InterPro" id="IPR036320">
    <property type="entry name" value="Glycosyl_Trfase_fam3_N_dom_sf"/>
</dbReference>
<evidence type="ECO:0000256" key="5">
    <source>
        <dbReference type="ARBA" id="ARBA00022822"/>
    </source>
</evidence>
<dbReference type="InterPro" id="IPR017459">
    <property type="entry name" value="Glycosyl_Trfase_fam3_N_dom"/>
</dbReference>
<keyword evidence="3 9" id="KW-0328">Glycosyltransferase</keyword>
<feature type="binding site" evidence="9">
    <location>
        <position position="195"/>
    </location>
    <ligand>
        <name>anthranilate</name>
        <dbReference type="ChEBI" id="CHEBI:16567"/>
        <label>2</label>
    </ligand>
</feature>
<dbReference type="SUPFAM" id="SSF52418">
    <property type="entry name" value="Nucleoside phosphorylase/phosphoribosyltransferase catalytic domain"/>
    <property type="match status" value="1"/>
</dbReference>
<keyword evidence="9" id="KW-0479">Metal-binding</keyword>
<dbReference type="FunFam" id="3.40.1030.10:FF:000002">
    <property type="entry name" value="Anthranilate phosphoribosyltransferase"/>
    <property type="match status" value="1"/>
</dbReference>
<dbReference type="InterPro" id="IPR005940">
    <property type="entry name" value="Anthranilate_Pribosyl_Tfrase"/>
</dbReference>
<organism evidence="12 13">
    <name type="scientific">Kytococcus aerolatus</name>
    <dbReference type="NCBI Taxonomy" id="592308"/>
    <lineage>
        <taxon>Bacteria</taxon>
        <taxon>Bacillati</taxon>
        <taxon>Actinomycetota</taxon>
        <taxon>Actinomycetes</taxon>
        <taxon>Micrococcales</taxon>
        <taxon>Kytococcaceae</taxon>
        <taxon>Kytococcus</taxon>
    </lineage>
</organism>
<gene>
    <name evidence="9" type="primary">trpD</name>
    <name evidence="12" type="ORF">SAMN05445756_0338</name>
</gene>
<comment type="pathway">
    <text evidence="1 9">Amino-acid biosynthesis; L-tryptophan biosynthesis; L-tryptophan from chorismate: step 2/5.</text>
</comment>
<feature type="binding site" evidence="9">
    <location>
        <position position="117"/>
    </location>
    <ligand>
        <name>5-phospho-alpha-D-ribose 1-diphosphate</name>
        <dbReference type="ChEBI" id="CHEBI:58017"/>
    </ligand>
</feature>
<evidence type="ECO:0000256" key="9">
    <source>
        <dbReference type="HAMAP-Rule" id="MF_00211"/>
    </source>
</evidence>
<evidence type="ECO:0000313" key="13">
    <source>
        <dbReference type="Proteomes" id="UP000198122"/>
    </source>
</evidence>
<dbReference type="PANTHER" id="PTHR43285">
    <property type="entry name" value="ANTHRANILATE PHOSPHORIBOSYLTRANSFERASE"/>
    <property type="match status" value="1"/>
</dbReference>
<feature type="binding site" evidence="9">
    <location>
        <position position="254"/>
    </location>
    <ligand>
        <name>Mg(2+)</name>
        <dbReference type="ChEBI" id="CHEBI:18420"/>
        <label>2</label>
    </ligand>
</feature>
<feature type="binding site" evidence="9">
    <location>
        <position position="149"/>
    </location>
    <ligand>
        <name>5-phospho-alpha-D-ribose 1-diphosphate</name>
        <dbReference type="ChEBI" id="CHEBI:58017"/>
    </ligand>
</feature>
<dbReference type="PANTHER" id="PTHR43285:SF2">
    <property type="entry name" value="ANTHRANILATE PHOSPHORIBOSYLTRANSFERASE"/>
    <property type="match status" value="1"/>
</dbReference>
<dbReference type="AlphaFoldDB" id="A0A212T3Y7"/>
<feature type="domain" description="Glycosyl transferase family 3 N-terminal" evidence="11">
    <location>
        <begin position="31"/>
        <end position="92"/>
    </location>
</feature>
<sequence>MGGVPRPRGGRAGLTKMRFMAPAPRALTWRSVLADLLAGEDLTTDATRWAMGQVMSGEASDIEVAGFLVALRAKGETVAEVRGLADVMVEQALPLRLDLGGRAVLDIVGTGGDGFDTVNISTMSSIAAAAAGVTVVKHGNRAASSRSGAADVIEALGVDLGLGPGDVARVGREVGITFCFAQTFHPSMRHAAPARRGLGVPTAFNLLGPITNPARPTVSVVGSARAEVMDLLAGVFAGRGTTAAVVRGREGLDEASTAGPTDVRWVSRAQVRSFTLEPEQVGVERHPVEALRGGDAEHNAEVVREVMAGRPSPATEATVLNAGLALAAVDAGSLPEEVSQQDFTAHVARHVERVREVLSAGQAEEKLRQWGEVSRG</sequence>
<feature type="binding site" evidence="9">
    <location>
        <begin position="137"/>
        <end position="145"/>
    </location>
    <ligand>
        <name>5-phospho-alpha-D-ribose 1-diphosphate</name>
        <dbReference type="ChEBI" id="CHEBI:58017"/>
    </ligand>
</feature>
<keyword evidence="9" id="KW-0460">Magnesium</keyword>
<comment type="function">
    <text evidence="9">Catalyzes the transfer of the phosphoribosyl group of 5-phosphorylribose-1-pyrophosphate (PRPP) to anthranilate to yield N-(5'-phosphoribosyl)-anthranilate (PRA).</text>
</comment>
<evidence type="ECO:0000256" key="4">
    <source>
        <dbReference type="ARBA" id="ARBA00022679"/>
    </source>
</evidence>
<proteinExistence type="inferred from homology"/>
<dbReference type="HAMAP" id="MF_00211">
    <property type="entry name" value="TrpD"/>
    <property type="match status" value="1"/>
</dbReference>
<dbReference type="UniPathway" id="UPA00035">
    <property type="reaction ID" value="UER00041"/>
</dbReference>
<feature type="binding site" evidence="9">
    <location>
        <begin position="119"/>
        <end position="122"/>
    </location>
    <ligand>
        <name>5-phospho-alpha-D-ribose 1-diphosphate</name>
        <dbReference type="ChEBI" id="CHEBI:58017"/>
    </ligand>
</feature>
<evidence type="ECO:0000256" key="8">
    <source>
        <dbReference type="ARBA" id="ARBA00061188"/>
    </source>
</evidence>
<evidence type="ECO:0000256" key="2">
    <source>
        <dbReference type="ARBA" id="ARBA00022605"/>
    </source>
</evidence>
<dbReference type="GO" id="GO:0000287">
    <property type="term" value="F:magnesium ion binding"/>
    <property type="evidence" value="ECO:0007669"/>
    <property type="project" value="UniProtKB-UniRule"/>
</dbReference>
<dbReference type="Proteomes" id="UP000198122">
    <property type="component" value="Unassembled WGS sequence"/>
</dbReference>
<dbReference type="Pfam" id="PF02885">
    <property type="entry name" value="Glycos_trans_3N"/>
    <property type="match status" value="1"/>
</dbReference>
<keyword evidence="2 9" id="KW-0028">Amino-acid biosynthesis</keyword>
<dbReference type="Gene3D" id="3.40.1030.10">
    <property type="entry name" value="Nucleoside phosphorylase/phosphoribosyltransferase catalytic domain"/>
    <property type="match status" value="1"/>
</dbReference>
<name>A0A212T3Y7_9MICO</name>
<keyword evidence="5 9" id="KW-0822">Tryptophan biosynthesis</keyword>
<dbReference type="Pfam" id="PF00591">
    <property type="entry name" value="Glycos_transf_3"/>
    <property type="match status" value="1"/>
</dbReference>
<dbReference type="GO" id="GO:0000162">
    <property type="term" value="P:L-tryptophan biosynthetic process"/>
    <property type="evidence" value="ECO:0007669"/>
    <property type="project" value="UniProtKB-UniRule"/>
</dbReference>
<dbReference type="SUPFAM" id="SSF47648">
    <property type="entry name" value="Nucleoside phosphorylase/phosphoribosyltransferase N-terminal domain"/>
    <property type="match status" value="1"/>
</dbReference>